<feature type="domain" description="Alanine racemase C-terminal" evidence="8">
    <location>
        <begin position="706"/>
        <end position="832"/>
    </location>
</feature>
<comment type="function">
    <text evidence="5">Catalyzes the interconversion of L-alanine and D-alanine. May also act on other amino acids.</text>
</comment>
<dbReference type="SUPFAM" id="SSF63418">
    <property type="entry name" value="MurE/MurF N-terminal domain"/>
    <property type="match status" value="1"/>
</dbReference>
<dbReference type="Proteomes" id="UP000197277">
    <property type="component" value="Unassembled WGS sequence"/>
</dbReference>
<evidence type="ECO:0000256" key="6">
    <source>
        <dbReference type="PIRSR" id="PIRSR600821-50"/>
    </source>
</evidence>
<comment type="catalytic activity">
    <reaction evidence="1 5">
        <text>L-alanine = D-alanine</text>
        <dbReference type="Rhea" id="RHEA:20249"/>
        <dbReference type="ChEBI" id="CHEBI:57416"/>
        <dbReference type="ChEBI" id="CHEBI:57972"/>
        <dbReference type="EC" id="5.1.1.1"/>
    </reaction>
</comment>
<dbReference type="GO" id="GO:0005524">
    <property type="term" value="F:ATP binding"/>
    <property type="evidence" value="ECO:0007669"/>
    <property type="project" value="InterPro"/>
</dbReference>
<comment type="caution">
    <text evidence="9">The sequence shown here is derived from an EMBL/GenBank/DDBJ whole genome shotgun (WGS) entry which is preliminary data.</text>
</comment>
<dbReference type="SUPFAM" id="SSF50621">
    <property type="entry name" value="Alanine racemase C-terminal domain-like"/>
    <property type="match status" value="1"/>
</dbReference>
<dbReference type="EC" id="5.1.1.1" evidence="5"/>
<dbReference type="InterPro" id="IPR009006">
    <property type="entry name" value="Ala_racemase/Decarboxylase_C"/>
</dbReference>
<dbReference type="Gene3D" id="3.20.20.10">
    <property type="entry name" value="Alanine racemase"/>
    <property type="match status" value="1"/>
</dbReference>
<dbReference type="NCBIfam" id="TIGR00492">
    <property type="entry name" value="alr"/>
    <property type="match status" value="1"/>
</dbReference>
<feature type="binding site" evidence="5 7">
    <location>
        <position position="598"/>
    </location>
    <ligand>
        <name>substrate</name>
    </ligand>
</feature>
<keyword evidence="10" id="KW-1185">Reference proteome</keyword>
<dbReference type="SUPFAM" id="SSF53623">
    <property type="entry name" value="MurD-like peptide ligases, catalytic domain"/>
    <property type="match status" value="1"/>
</dbReference>
<comment type="cofactor">
    <cofactor evidence="2 5 6">
        <name>pyridoxal 5'-phosphate</name>
        <dbReference type="ChEBI" id="CHEBI:597326"/>
    </cofactor>
</comment>
<dbReference type="OrthoDB" id="9801978at2"/>
<feature type="modified residue" description="N6-(pyridoxal phosphate)lysine" evidence="5 6">
    <location>
        <position position="502"/>
    </location>
</feature>
<reference evidence="9 10" key="1">
    <citation type="submission" date="2017-06" db="EMBL/GenBank/DDBJ databases">
        <title>Hymenobacter amundsenii sp. nov. isolated from regoliths in Antarctica.</title>
        <authorList>
            <person name="Sedlacek I."/>
            <person name="Kralova S."/>
            <person name="Pantucek R."/>
            <person name="Svec P."/>
            <person name="Holochova P."/>
            <person name="Stankova E."/>
            <person name="Vrbovska V."/>
            <person name="Busse H.-J."/>
        </authorList>
    </citation>
    <scope>NUCLEOTIDE SEQUENCE [LARGE SCALE GENOMIC DNA]</scope>
    <source>
        <strain evidence="9 10">CCM 8682</strain>
    </source>
</reference>
<dbReference type="AlphaFoldDB" id="A0A246FJT2"/>
<dbReference type="Pfam" id="PF08245">
    <property type="entry name" value="Mur_ligase_M"/>
    <property type="match status" value="1"/>
</dbReference>
<dbReference type="HAMAP" id="MF_01201">
    <property type="entry name" value="Ala_racemase"/>
    <property type="match status" value="1"/>
</dbReference>
<dbReference type="PRINTS" id="PR00992">
    <property type="entry name" value="ALARACEMASE"/>
</dbReference>
<evidence type="ECO:0000256" key="7">
    <source>
        <dbReference type="PIRSR" id="PIRSR600821-52"/>
    </source>
</evidence>
<dbReference type="InterPro" id="IPR035911">
    <property type="entry name" value="MurE/MurF_N"/>
</dbReference>
<comment type="pathway">
    <text evidence="5">Amino-acid biosynthesis; D-alanine biosynthesis; D-alanine from L-alanine: step 1/1.</text>
</comment>
<evidence type="ECO:0000256" key="4">
    <source>
        <dbReference type="ARBA" id="ARBA00023235"/>
    </source>
</evidence>
<dbReference type="FunFam" id="3.20.20.10:FF:000002">
    <property type="entry name" value="Alanine racemase"/>
    <property type="match status" value="1"/>
</dbReference>
<dbReference type="Gene3D" id="3.90.190.20">
    <property type="entry name" value="Mur ligase, C-terminal domain"/>
    <property type="match status" value="1"/>
</dbReference>
<evidence type="ECO:0000256" key="2">
    <source>
        <dbReference type="ARBA" id="ARBA00001933"/>
    </source>
</evidence>
<dbReference type="InterPro" id="IPR036565">
    <property type="entry name" value="Mur-like_cat_sf"/>
</dbReference>
<dbReference type="SMART" id="SM01005">
    <property type="entry name" value="Ala_racemase_C"/>
    <property type="match status" value="1"/>
</dbReference>
<dbReference type="Gene3D" id="3.40.1390.10">
    <property type="entry name" value="MurE/MurF, N-terminal domain"/>
    <property type="match status" value="1"/>
</dbReference>
<evidence type="ECO:0000256" key="1">
    <source>
        <dbReference type="ARBA" id="ARBA00000316"/>
    </source>
</evidence>
<organism evidence="9 10">
    <name type="scientific">Hymenobacter amundsenii</name>
    <dbReference type="NCBI Taxonomy" id="2006685"/>
    <lineage>
        <taxon>Bacteria</taxon>
        <taxon>Pseudomonadati</taxon>
        <taxon>Bacteroidota</taxon>
        <taxon>Cytophagia</taxon>
        <taxon>Cytophagales</taxon>
        <taxon>Hymenobacteraceae</taxon>
        <taxon>Hymenobacter</taxon>
    </lineage>
</organism>
<dbReference type="InterPro" id="IPR036615">
    <property type="entry name" value="Mur_ligase_C_dom_sf"/>
</dbReference>
<dbReference type="InterPro" id="IPR001608">
    <property type="entry name" value="Ala_racemase_N"/>
</dbReference>
<dbReference type="UniPathway" id="UPA00042">
    <property type="reaction ID" value="UER00497"/>
</dbReference>
<proteinExistence type="inferred from homology"/>
<feature type="binding site" evidence="5 7">
    <location>
        <position position="777"/>
    </location>
    <ligand>
        <name>substrate</name>
    </ligand>
</feature>
<dbReference type="GO" id="GO:0030632">
    <property type="term" value="P:D-alanine biosynthetic process"/>
    <property type="evidence" value="ECO:0007669"/>
    <property type="project" value="UniProtKB-UniRule"/>
</dbReference>
<evidence type="ECO:0000256" key="3">
    <source>
        <dbReference type="ARBA" id="ARBA00022898"/>
    </source>
</evidence>
<keyword evidence="4 5" id="KW-0413">Isomerase</keyword>
<keyword evidence="9" id="KW-0436">Ligase</keyword>
<comment type="similarity">
    <text evidence="5">Belongs to the alanine racemase family.</text>
</comment>
<accession>A0A246FJT2</accession>
<dbReference type="SUPFAM" id="SSF53244">
    <property type="entry name" value="MurD-like peptide ligases, peptide-binding domain"/>
    <property type="match status" value="1"/>
</dbReference>
<evidence type="ECO:0000313" key="9">
    <source>
        <dbReference type="EMBL" id="OWP62812.1"/>
    </source>
</evidence>
<dbReference type="InterPro" id="IPR029066">
    <property type="entry name" value="PLP-binding_barrel"/>
</dbReference>
<dbReference type="Pfam" id="PF01168">
    <property type="entry name" value="Ala_racemase_N"/>
    <property type="match status" value="1"/>
</dbReference>
<evidence type="ECO:0000259" key="8">
    <source>
        <dbReference type="SMART" id="SM01005"/>
    </source>
</evidence>
<dbReference type="PANTHER" id="PTHR30511">
    <property type="entry name" value="ALANINE RACEMASE"/>
    <property type="match status" value="1"/>
</dbReference>
<dbReference type="InterPro" id="IPR011079">
    <property type="entry name" value="Ala_racemase_C"/>
</dbReference>
<dbReference type="EMBL" id="NIRR01000019">
    <property type="protein sequence ID" value="OWP62812.1"/>
    <property type="molecule type" value="Genomic_DNA"/>
</dbReference>
<protein>
    <recommendedName>
        <fullName evidence="5">Alanine racemase</fullName>
        <ecNumber evidence="5">5.1.1.1</ecNumber>
    </recommendedName>
</protein>
<feature type="active site" description="Proton acceptor; specific for L-alanine" evidence="5">
    <location>
        <position position="727"/>
    </location>
</feature>
<evidence type="ECO:0000313" key="10">
    <source>
        <dbReference type="Proteomes" id="UP000197277"/>
    </source>
</evidence>
<sequence length="834" mass="90957">MLQFSDLPALIGGISPQQPAVAVAIERLLLDSRRVETPAASLFFALRGPQHDGHRYLPELYRAGVRQFVVEAGAAPPGGLAAYPEAGFLVVDDVLATLQTLAAHHRRQFRLPVFGITGSNGKTIVKEWLAQLLSPDELVCKSPRSYNSQVGVPLSVWELSGRHTLGIFEAGISEPGEMVRLAEVIQPTLGIFTNLGTAHDAGFASSEEKVAEKMRLFEHVDTVFYCADHPLVHAAAAQQLPPAARAAWTRHRATYAAGEARWLVSIEESSADRTVLRMEEAAAPPHTFTLPFADAPSVENALHCLAVLLSWPALEPAEIQRRLARLQPVAMRLEMKQALNECYVLDDTYNNDLAGLRLALDALARQPRRLPRTLILSDVLESGLPEADLYARVAALLPASGVARLIGIGPGISAHHQAFAGLQTQFYPDTPAFLAAFRPDDFRRELLLVKGARRYGFERIVAALQQKIHGTVLEVNLDALVHNLNFYRRRLQPGVKLMVMVKAFAYGSSSMEVANLLQFHRVDYLAVAYADEGVDLRRQGISLPIMVMNPAPDSFDTLRQYHLEPEIYSFELLHACLAAARQAPLPPVHLKLDTGMRRLGFGEEDVPELGALLHANAALLPVASALTHLASADEPGHDAFSRGQLAAFARMVPRLEYALGYPILRHALNSAGIVRFPEAQPDMVRLGIGLYGVEASGQEPDALRPVSTLRTTISQVKTLPAGHTVGYGRRGEATAHDRRIATLAIGYADGYDRRFGNGVGEVLVRGQRAPLVGNVCMDMCMVDVTNIAAARAGDEVVLFGEGLPLIELATRIGTIAYELLTNVSERVKRIFVAE</sequence>
<dbReference type="GO" id="GO:0005829">
    <property type="term" value="C:cytosol"/>
    <property type="evidence" value="ECO:0007669"/>
    <property type="project" value="TreeGrafter"/>
</dbReference>
<gene>
    <name evidence="9" type="ORF">CDA63_12220</name>
</gene>
<evidence type="ECO:0000256" key="5">
    <source>
        <dbReference type="HAMAP-Rule" id="MF_01201"/>
    </source>
</evidence>
<dbReference type="GO" id="GO:0016881">
    <property type="term" value="F:acid-amino acid ligase activity"/>
    <property type="evidence" value="ECO:0007669"/>
    <property type="project" value="InterPro"/>
</dbReference>
<dbReference type="GO" id="GO:0008784">
    <property type="term" value="F:alanine racemase activity"/>
    <property type="evidence" value="ECO:0007669"/>
    <property type="project" value="UniProtKB-UniRule"/>
</dbReference>
<dbReference type="CDD" id="cd00430">
    <property type="entry name" value="PLPDE_III_AR"/>
    <property type="match status" value="1"/>
</dbReference>
<dbReference type="Gene3D" id="3.40.1190.10">
    <property type="entry name" value="Mur-like, catalytic domain"/>
    <property type="match status" value="1"/>
</dbReference>
<dbReference type="Pfam" id="PF00842">
    <property type="entry name" value="Ala_racemase_C"/>
    <property type="match status" value="1"/>
</dbReference>
<keyword evidence="3 5" id="KW-0663">Pyridoxal phosphate</keyword>
<dbReference type="InterPro" id="IPR000821">
    <property type="entry name" value="Ala_racemase"/>
</dbReference>
<dbReference type="NCBIfam" id="NF008897">
    <property type="entry name" value="PRK11930.1"/>
    <property type="match status" value="1"/>
</dbReference>
<name>A0A246FJT2_9BACT</name>
<dbReference type="PANTHER" id="PTHR30511:SF0">
    <property type="entry name" value="ALANINE RACEMASE, CATABOLIC-RELATED"/>
    <property type="match status" value="1"/>
</dbReference>
<dbReference type="SUPFAM" id="SSF51419">
    <property type="entry name" value="PLP-binding barrel"/>
    <property type="match status" value="1"/>
</dbReference>
<dbReference type="GO" id="GO:0030170">
    <property type="term" value="F:pyridoxal phosphate binding"/>
    <property type="evidence" value="ECO:0007669"/>
    <property type="project" value="UniProtKB-UniRule"/>
</dbReference>
<dbReference type="InterPro" id="IPR013221">
    <property type="entry name" value="Mur_ligase_cen"/>
</dbReference>
<dbReference type="RefSeq" id="WP_088464739.1">
    <property type="nucleotide sequence ID" value="NZ_NIRR01000019.1"/>
</dbReference>
<dbReference type="Gene3D" id="2.40.37.10">
    <property type="entry name" value="Lyase, Ornithine Decarboxylase, Chain A, domain 1"/>
    <property type="match status" value="1"/>
</dbReference>
<feature type="active site" description="Proton acceptor; specific for D-alanine" evidence="5">
    <location>
        <position position="502"/>
    </location>
</feature>